<feature type="transmembrane region" description="Helical" evidence="13">
    <location>
        <begin position="148"/>
        <end position="168"/>
    </location>
</feature>
<dbReference type="GO" id="GO:0046872">
    <property type="term" value="F:metal ion binding"/>
    <property type="evidence" value="ECO:0007669"/>
    <property type="project" value="UniProtKB-KW"/>
</dbReference>
<dbReference type="GO" id="GO:0005886">
    <property type="term" value="C:plasma membrane"/>
    <property type="evidence" value="ECO:0007669"/>
    <property type="project" value="UniProtKB-SubCell"/>
</dbReference>
<comment type="subcellular location">
    <subcellularLocation>
        <location evidence="2">Cell membrane</location>
        <topology evidence="2">Multi-pass membrane protein</topology>
    </subcellularLocation>
</comment>
<evidence type="ECO:0000256" key="7">
    <source>
        <dbReference type="ARBA" id="ARBA00022723"/>
    </source>
</evidence>
<comment type="similarity">
    <text evidence="12">Belongs to the cytochrome b561 family.</text>
</comment>
<dbReference type="InterPro" id="IPR052168">
    <property type="entry name" value="Cytochrome_b561_oxidase"/>
</dbReference>
<evidence type="ECO:0000256" key="11">
    <source>
        <dbReference type="ARBA" id="ARBA00023136"/>
    </source>
</evidence>
<keyword evidence="10" id="KW-0408">Iron</keyword>
<evidence type="ECO:0000313" key="15">
    <source>
        <dbReference type="EMBL" id="SFG66015.1"/>
    </source>
</evidence>
<evidence type="ECO:0000256" key="13">
    <source>
        <dbReference type="SAM" id="Phobius"/>
    </source>
</evidence>
<sequence>MALVKGLRNQSNHYGWGAIGLHWLIALAIIGMYPLGLYIDSLTYYDPEYQIVPNWHKSIGILIAITLAIRLIWRAINPQPVPISSHSALIKRLSKLGHIGLYLLLIAVLASGYLISTADGRAISVFNWFSVPALPELVENQEDVAGEIHFIVATSLISLAALHAIAALKHHFIDKDSTLKRMLGTKENS</sequence>
<comment type="cofactor">
    <cofactor evidence="1">
        <name>heme b</name>
        <dbReference type="ChEBI" id="CHEBI:60344"/>
    </cofactor>
</comment>
<dbReference type="GO" id="GO:0022904">
    <property type="term" value="P:respiratory electron transport chain"/>
    <property type="evidence" value="ECO:0007669"/>
    <property type="project" value="InterPro"/>
</dbReference>
<dbReference type="Proteomes" id="UP000198623">
    <property type="component" value="Unassembled WGS sequence"/>
</dbReference>
<keyword evidence="8" id="KW-0249">Electron transport</keyword>
<evidence type="ECO:0000256" key="3">
    <source>
        <dbReference type="ARBA" id="ARBA00022448"/>
    </source>
</evidence>
<dbReference type="AlphaFoldDB" id="A0A1I2TM38"/>
<feature type="transmembrane region" description="Helical" evidence="13">
    <location>
        <begin position="59"/>
        <end position="76"/>
    </location>
</feature>
<evidence type="ECO:0000256" key="5">
    <source>
        <dbReference type="ARBA" id="ARBA00022617"/>
    </source>
</evidence>
<feature type="transmembrane region" description="Helical" evidence="13">
    <location>
        <begin position="96"/>
        <end position="115"/>
    </location>
</feature>
<accession>A0A1I2TM38</accession>
<reference evidence="16" key="1">
    <citation type="submission" date="2016-10" db="EMBL/GenBank/DDBJ databases">
        <authorList>
            <person name="Varghese N."/>
            <person name="Submissions S."/>
        </authorList>
    </citation>
    <scope>NUCLEOTIDE SEQUENCE [LARGE SCALE GENOMIC DNA]</scope>
    <source>
        <strain evidence="16">CGMCC 1.10971</strain>
    </source>
</reference>
<dbReference type="PANTHER" id="PTHR30529">
    <property type="entry name" value="CYTOCHROME B561"/>
    <property type="match status" value="1"/>
</dbReference>
<keyword evidence="3" id="KW-0813">Transport</keyword>
<keyword evidence="11 13" id="KW-0472">Membrane</keyword>
<name>A0A1I2TM38_9GAMM</name>
<dbReference type="Pfam" id="PF01292">
    <property type="entry name" value="Ni_hydr_CYTB"/>
    <property type="match status" value="1"/>
</dbReference>
<dbReference type="STRING" id="1045558.SAMN05216175_110131"/>
<evidence type="ECO:0000256" key="4">
    <source>
        <dbReference type="ARBA" id="ARBA00022475"/>
    </source>
</evidence>
<evidence type="ECO:0000256" key="1">
    <source>
        <dbReference type="ARBA" id="ARBA00001970"/>
    </source>
</evidence>
<keyword evidence="7" id="KW-0479">Metal-binding</keyword>
<evidence type="ECO:0000256" key="8">
    <source>
        <dbReference type="ARBA" id="ARBA00022982"/>
    </source>
</evidence>
<dbReference type="EMBL" id="FOOU01000010">
    <property type="protein sequence ID" value="SFG66015.1"/>
    <property type="molecule type" value="Genomic_DNA"/>
</dbReference>
<evidence type="ECO:0000256" key="9">
    <source>
        <dbReference type="ARBA" id="ARBA00022989"/>
    </source>
</evidence>
<keyword evidence="6 13" id="KW-0812">Transmembrane</keyword>
<keyword evidence="5" id="KW-0349">Heme</keyword>
<keyword evidence="16" id="KW-1185">Reference proteome</keyword>
<dbReference type="OrthoDB" id="9793784at2"/>
<dbReference type="RefSeq" id="WP_090728839.1">
    <property type="nucleotide sequence ID" value="NZ_FOOU01000010.1"/>
</dbReference>
<gene>
    <name evidence="15" type="ORF">SAMN05216175_110131</name>
</gene>
<evidence type="ECO:0000256" key="2">
    <source>
        <dbReference type="ARBA" id="ARBA00004651"/>
    </source>
</evidence>
<evidence type="ECO:0000256" key="10">
    <source>
        <dbReference type="ARBA" id="ARBA00023004"/>
    </source>
</evidence>
<organism evidence="15 16">
    <name type="scientific">Neptunomonas qingdaonensis</name>
    <dbReference type="NCBI Taxonomy" id="1045558"/>
    <lineage>
        <taxon>Bacteria</taxon>
        <taxon>Pseudomonadati</taxon>
        <taxon>Pseudomonadota</taxon>
        <taxon>Gammaproteobacteria</taxon>
        <taxon>Oceanospirillales</taxon>
        <taxon>Oceanospirillaceae</taxon>
        <taxon>Neptunomonas</taxon>
    </lineage>
</organism>
<dbReference type="Gene3D" id="1.20.950.20">
    <property type="entry name" value="Transmembrane di-heme cytochromes, Chain C"/>
    <property type="match status" value="1"/>
</dbReference>
<evidence type="ECO:0000259" key="14">
    <source>
        <dbReference type="Pfam" id="PF01292"/>
    </source>
</evidence>
<dbReference type="InterPro" id="IPR016174">
    <property type="entry name" value="Di-haem_cyt_TM"/>
</dbReference>
<dbReference type="GO" id="GO:0009055">
    <property type="term" value="F:electron transfer activity"/>
    <property type="evidence" value="ECO:0007669"/>
    <property type="project" value="InterPro"/>
</dbReference>
<feature type="transmembrane region" description="Helical" evidence="13">
    <location>
        <begin position="21"/>
        <end position="39"/>
    </location>
</feature>
<dbReference type="InterPro" id="IPR011577">
    <property type="entry name" value="Cyt_b561_bac/Ni-Hgenase"/>
</dbReference>
<protein>
    <submittedName>
        <fullName evidence="15">Cytochrome b561</fullName>
    </submittedName>
</protein>
<dbReference type="SUPFAM" id="SSF81342">
    <property type="entry name" value="Transmembrane di-heme cytochromes"/>
    <property type="match status" value="1"/>
</dbReference>
<feature type="domain" description="Cytochrome b561 bacterial/Ni-hydrogenase" evidence="14">
    <location>
        <begin position="13"/>
        <end position="184"/>
    </location>
</feature>
<dbReference type="GO" id="GO:0020037">
    <property type="term" value="F:heme binding"/>
    <property type="evidence" value="ECO:0007669"/>
    <property type="project" value="TreeGrafter"/>
</dbReference>
<proteinExistence type="inferred from homology"/>
<keyword evidence="4" id="KW-1003">Cell membrane</keyword>
<dbReference type="PANTHER" id="PTHR30529:SF1">
    <property type="entry name" value="CYTOCHROME B561 HOMOLOG 2"/>
    <property type="match status" value="1"/>
</dbReference>
<evidence type="ECO:0000313" key="16">
    <source>
        <dbReference type="Proteomes" id="UP000198623"/>
    </source>
</evidence>
<evidence type="ECO:0000256" key="12">
    <source>
        <dbReference type="ARBA" id="ARBA00037975"/>
    </source>
</evidence>
<keyword evidence="9 13" id="KW-1133">Transmembrane helix</keyword>
<evidence type="ECO:0000256" key="6">
    <source>
        <dbReference type="ARBA" id="ARBA00022692"/>
    </source>
</evidence>